<evidence type="ECO:0000259" key="1">
    <source>
        <dbReference type="Pfam" id="PF07727"/>
    </source>
</evidence>
<protein>
    <submittedName>
        <fullName evidence="2">Retrovirus-related Pol polyprotein from transposon RE2</fullName>
    </submittedName>
</protein>
<evidence type="ECO:0000313" key="2">
    <source>
        <dbReference type="EMBL" id="KAL0346381.1"/>
    </source>
</evidence>
<reference evidence="2" key="2">
    <citation type="journal article" date="2024" name="Plant">
        <title>Genomic evolution and insights into agronomic trait innovations of Sesamum species.</title>
        <authorList>
            <person name="Miao H."/>
            <person name="Wang L."/>
            <person name="Qu L."/>
            <person name="Liu H."/>
            <person name="Sun Y."/>
            <person name="Le M."/>
            <person name="Wang Q."/>
            <person name="Wei S."/>
            <person name="Zheng Y."/>
            <person name="Lin W."/>
            <person name="Duan Y."/>
            <person name="Cao H."/>
            <person name="Xiong S."/>
            <person name="Wang X."/>
            <person name="Wei L."/>
            <person name="Li C."/>
            <person name="Ma Q."/>
            <person name="Ju M."/>
            <person name="Zhao R."/>
            <person name="Li G."/>
            <person name="Mu C."/>
            <person name="Tian Q."/>
            <person name="Mei H."/>
            <person name="Zhang T."/>
            <person name="Gao T."/>
            <person name="Zhang H."/>
        </authorList>
    </citation>
    <scope>NUCLEOTIDE SEQUENCE</scope>
    <source>
        <strain evidence="2">KEN8</strain>
    </source>
</reference>
<accession>A0AAW2NT62</accession>
<name>A0AAW2NT62_9LAMI</name>
<gene>
    <name evidence="2" type="ORF">Scaly_1654100</name>
</gene>
<organism evidence="2">
    <name type="scientific">Sesamum calycinum</name>
    <dbReference type="NCBI Taxonomy" id="2727403"/>
    <lineage>
        <taxon>Eukaryota</taxon>
        <taxon>Viridiplantae</taxon>
        <taxon>Streptophyta</taxon>
        <taxon>Embryophyta</taxon>
        <taxon>Tracheophyta</taxon>
        <taxon>Spermatophyta</taxon>
        <taxon>Magnoliopsida</taxon>
        <taxon>eudicotyledons</taxon>
        <taxon>Gunneridae</taxon>
        <taxon>Pentapetalae</taxon>
        <taxon>asterids</taxon>
        <taxon>lamiids</taxon>
        <taxon>Lamiales</taxon>
        <taxon>Pedaliaceae</taxon>
        <taxon>Sesamum</taxon>
    </lineage>
</organism>
<proteinExistence type="predicted"/>
<dbReference type="InterPro" id="IPR013103">
    <property type="entry name" value="RVT_2"/>
</dbReference>
<feature type="domain" description="Reverse transcriptase Ty1/copia-type" evidence="1">
    <location>
        <begin position="74"/>
        <end position="146"/>
    </location>
</feature>
<dbReference type="Pfam" id="PF07727">
    <property type="entry name" value="RVT_2"/>
    <property type="match status" value="1"/>
</dbReference>
<comment type="caution">
    <text evidence="2">The sequence shown here is derived from an EMBL/GenBank/DDBJ whole genome shotgun (WGS) entry which is preliminary data.</text>
</comment>
<dbReference type="AlphaFoldDB" id="A0AAW2NT62"/>
<dbReference type="EMBL" id="JACGWM010000010">
    <property type="protein sequence ID" value="KAL0346381.1"/>
    <property type="molecule type" value="Genomic_DNA"/>
</dbReference>
<reference evidence="2" key="1">
    <citation type="submission" date="2020-06" db="EMBL/GenBank/DDBJ databases">
        <authorList>
            <person name="Li T."/>
            <person name="Hu X."/>
            <person name="Zhang T."/>
            <person name="Song X."/>
            <person name="Zhang H."/>
            <person name="Dai N."/>
            <person name="Sheng W."/>
            <person name="Hou X."/>
            <person name="Wei L."/>
        </authorList>
    </citation>
    <scope>NUCLEOTIDE SEQUENCE</scope>
    <source>
        <strain evidence="2">KEN8</strain>
        <tissue evidence="2">Leaf</tissue>
    </source>
</reference>
<sequence length="222" mass="25024">MSRGLSETNKIRDLVCAVLRRSTRESRPPKRYGFVGLTSQLDNDPRTYGEAISDINSDKWLEFMKYKMDSMGSNQLWTLVDPPKDVKPVGCKWVYKRKLGADEEVTAFKAKLVPKGYTQRPRVNFEETYSPVPMAKSIRILLAIEAFALGQMSLSFEWDKQILGIRRGGALERGQDHTQLDDDNAKSQSDFIFKLNGGVVAWKSSKEATTADSTTEAEYIAA</sequence>